<keyword evidence="5" id="KW-1003">Cell membrane</keyword>
<dbReference type="FunFam" id="3.30.200.20:FF:000491">
    <property type="entry name" value="Lectin-domain containing receptor kinase VI.3"/>
    <property type="match status" value="2"/>
</dbReference>
<dbReference type="PANTHER" id="PTHR27007">
    <property type="match status" value="1"/>
</dbReference>
<dbReference type="InterPro" id="IPR017441">
    <property type="entry name" value="Protein_kinase_ATP_BS"/>
</dbReference>
<comment type="catalytic activity">
    <reaction evidence="18">
        <text>L-seryl-[protein] + ATP = O-phospho-L-seryl-[protein] + ADP + H(+)</text>
        <dbReference type="Rhea" id="RHEA:17989"/>
        <dbReference type="Rhea" id="RHEA-COMP:9863"/>
        <dbReference type="Rhea" id="RHEA-COMP:11604"/>
        <dbReference type="ChEBI" id="CHEBI:15378"/>
        <dbReference type="ChEBI" id="CHEBI:29999"/>
        <dbReference type="ChEBI" id="CHEBI:30616"/>
        <dbReference type="ChEBI" id="CHEBI:83421"/>
        <dbReference type="ChEBI" id="CHEBI:456216"/>
        <dbReference type="EC" id="2.7.11.1"/>
    </reaction>
</comment>
<dbReference type="GO" id="GO:0004674">
    <property type="term" value="F:protein serine/threonine kinase activity"/>
    <property type="evidence" value="ECO:0007669"/>
    <property type="project" value="UniProtKB-KW"/>
</dbReference>
<dbReference type="InterPro" id="IPR050528">
    <property type="entry name" value="L-type_Lectin-RKs"/>
</dbReference>
<dbReference type="Pfam" id="PF00139">
    <property type="entry name" value="Lectin_legB"/>
    <property type="match status" value="2"/>
</dbReference>
<keyword evidence="13 19" id="KW-0067">ATP-binding</keyword>
<keyword evidence="8 20" id="KW-0812">Transmembrane</keyword>
<dbReference type="Gene3D" id="2.60.120.200">
    <property type="match status" value="2"/>
</dbReference>
<accession>A0AAP0M1L5</accession>
<dbReference type="EC" id="2.7.11.1" evidence="4"/>
<evidence type="ECO:0000256" key="5">
    <source>
        <dbReference type="ARBA" id="ARBA00022475"/>
    </source>
</evidence>
<evidence type="ECO:0000256" key="1">
    <source>
        <dbReference type="ARBA" id="ARBA00004251"/>
    </source>
</evidence>
<evidence type="ECO:0000256" key="15">
    <source>
        <dbReference type="ARBA" id="ARBA00023136"/>
    </source>
</evidence>
<evidence type="ECO:0000256" key="20">
    <source>
        <dbReference type="SAM" id="Phobius"/>
    </source>
</evidence>
<dbReference type="CDD" id="cd06899">
    <property type="entry name" value="lectin_legume_LecRK_Arcelin_ConA"/>
    <property type="match status" value="2"/>
</dbReference>
<dbReference type="PROSITE" id="PS00107">
    <property type="entry name" value="PROTEIN_KINASE_ATP"/>
    <property type="match status" value="2"/>
</dbReference>
<dbReference type="FunFam" id="2.60.120.200:FF:000112">
    <property type="entry name" value="L-type lectin-domain containing receptor kinase V.9"/>
    <property type="match status" value="1"/>
</dbReference>
<gene>
    <name evidence="23" type="ORF">WN944_004278</name>
</gene>
<evidence type="ECO:0000256" key="8">
    <source>
        <dbReference type="ARBA" id="ARBA00022692"/>
    </source>
</evidence>
<keyword evidence="24" id="KW-1185">Reference proteome</keyword>
<keyword evidence="9 21" id="KW-0732">Signal</keyword>
<feature type="binding site" evidence="19">
    <location>
        <position position="1043"/>
    </location>
    <ligand>
        <name>ATP</name>
        <dbReference type="ChEBI" id="CHEBI:30616"/>
    </ligand>
</feature>
<evidence type="ECO:0000256" key="14">
    <source>
        <dbReference type="ARBA" id="ARBA00022989"/>
    </source>
</evidence>
<proteinExistence type="inferred from homology"/>
<keyword evidence="6" id="KW-0723">Serine/threonine-protein kinase</keyword>
<dbReference type="FunFam" id="1.10.510.10:FF:000108">
    <property type="entry name" value="L-type lectin-domain containing receptor kinase S.4"/>
    <property type="match status" value="2"/>
</dbReference>
<evidence type="ECO:0000256" key="2">
    <source>
        <dbReference type="ARBA" id="ARBA00008536"/>
    </source>
</evidence>
<dbReference type="InterPro" id="IPR001220">
    <property type="entry name" value="Legume_lectin_dom"/>
</dbReference>
<comment type="subcellular location">
    <subcellularLocation>
        <location evidence="1">Cell membrane</location>
        <topology evidence="1">Single-pass type I membrane protein</topology>
    </subcellularLocation>
</comment>
<evidence type="ECO:0000256" key="9">
    <source>
        <dbReference type="ARBA" id="ARBA00022729"/>
    </source>
</evidence>
<dbReference type="PROSITE" id="PS00108">
    <property type="entry name" value="PROTEIN_KINASE_ST"/>
    <property type="match status" value="1"/>
</dbReference>
<dbReference type="SUPFAM" id="SSF49899">
    <property type="entry name" value="Concanavalin A-like lectins/glucanases"/>
    <property type="match status" value="2"/>
</dbReference>
<dbReference type="SMART" id="SM00220">
    <property type="entry name" value="S_TKc"/>
    <property type="match status" value="2"/>
</dbReference>
<evidence type="ECO:0000256" key="21">
    <source>
        <dbReference type="SAM" id="SignalP"/>
    </source>
</evidence>
<feature type="chain" id="PRO_5042868516" description="non-specific serine/threonine protein kinase" evidence="21">
    <location>
        <begin position="19"/>
        <end position="1341"/>
    </location>
</feature>
<name>A0AAP0M1L5_9ROSI</name>
<evidence type="ECO:0000256" key="10">
    <source>
        <dbReference type="ARBA" id="ARBA00022734"/>
    </source>
</evidence>
<dbReference type="Proteomes" id="UP001428341">
    <property type="component" value="Unassembled WGS sequence"/>
</dbReference>
<sequence length="1341" mass="148463">MALTVSFALRLFFFPVIAALSQQKEEFIFNGFNETKTNQGLITRERASILKPSGALRLTDNAHNVIGHAFYNKPIQMLDKSTSLSSKPNASSFSTCFVFQIVTPNSGQGGFGLAFTVSPQPSFPGGKAEHYLGILNSTSDNKSSNHLFAVEFDTVNGYNETSDSQGNHVGINVNSMKSKKVEPAAYYENGTKEDFTLESGDPVQAWIDYDGVNRLVNVTICPMNKKNKLSFHFGKPSQPLLSLPLDLSPAFQETMYVGFSASTGRKVSSHFILGWSFSMNGAAPSLNLSQLPSLPIERSSSNSFSLQIKILIAALSTVAVILLGTLLIFKLYRRIAQFEILEDWELDCPHRFRYSDLYTATKGFKQSEVIGTGGFGEVYKGVLPTSATEVAVKKISRNSIQGMREFAAEIESLGRLRHKHLVNLQGWCKRKRDLLLVYDYIPNGSLDSLLFDNENFVLSWEQRFNIIKGIAAGLLYLHEEWEQVVIHRDVKSGNVLIDADMNARLGDFGLARLFDHGKISHTTNVVGTIGYIAPELARTGKASCSTDVFAYGVLLLEIATGSRPIDSDHFILVDWVLEFQHLGQVLDVVDPNLGSSYVVAEMELVLQLGLLCSHQKAEARPTMRQVLRYLNGDELLPIIDNWSSLDSQRSEMNSRYLEIISTDNITTSQLSSSFGVISSNSIEAGSSFIFQGFNGGATNLSLQGAEIIKPSGALKLTNRSRYVIGHAFYVKPIQMFDTSASPSPNASSFSTTFVFEISTPRSGRGGHGLAFLLAPSTKLPGAQPAHYLGILNSTNNDEPSNHILIVEFDTVNGFNDKAENQGNHVGIGINTMFSNRSEPASYYVNGTDHKEEMTLESGGPIQAWIEYDGEQKVLNVTISPAEIGKPMRPLISFGVNLTDYIKETMYAGFSASTGEKSSSHYILGWSFSLNGVAPALNVSELPKPPKEKEPSSYNPKILALIVSLCLVTFLLLGTLVFFLIYRKWSNSETLEDWEKDCPHRFRYKDLYAATKGFKESEVIGIGGFGSVYKGVLPTTGGEVAVKKITRNSLQGMREFAAEIESLGRLRHKNLVNLHGWCKQKNDLLLVYEYIPNGSLDTLLFKPKDGSVLDWEQRFNIVKGIASGLLYLHEEWEQVVIHRDVKPSNALIDAEMNAKLGDFGLARLYDHGGMPHTTNVVGTFGYIAPELTQTGKASTSSDVFAYGILLLEVATGRRPIGSGDLLLVEWVRECHQLGRILDVADPLLNSNYVVKEMELVLKLGLMCSHKTQFRPTMRQVMRYLSGEKQPRFNDDWGSIDYQQGFDEFSSRTFDEISTGTFKSSHRSSSIVRISFSSMDSGRYCQQ</sequence>
<organism evidence="23 24">
    <name type="scientific">Citrus x changshan-huyou</name>
    <dbReference type="NCBI Taxonomy" id="2935761"/>
    <lineage>
        <taxon>Eukaryota</taxon>
        <taxon>Viridiplantae</taxon>
        <taxon>Streptophyta</taxon>
        <taxon>Embryophyta</taxon>
        <taxon>Tracheophyta</taxon>
        <taxon>Spermatophyta</taxon>
        <taxon>Magnoliopsida</taxon>
        <taxon>eudicotyledons</taxon>
        <taxon>Gunneridae</taxon>
        <taxon>Pentapetalae</taxon>
        <taxon>rosids</taxon>
        <taxon>malvids</taxon>
        <taxon>Sapindales</taxon>
        <taxon>Rutaceae</taxon>
        <taxon>Aurantioideae</taxon>
        <taxon>Citrus</taxon>
    </lineage>
</organism>
<dbReference type="CDD" id="cd14066">
    <property type="entry name" value="STKc_IRAK"/>
    <property type="match status" value="2"/>
</dbReference>
<evidence type="ECO:0000256" key="18">
    <source>
        <dbReference type="ARBA" id="ARBA00048679"/>
    </source>
</evidence>
<comment type="similarity">
    <text evidence="2">In the N-terminal section; belongs to the leguminous lectin family.</text>
</comment>
<comment type="caution">
    <text evidence="23">The sequence shown here is derived from an EMBL/GenBank/DDBJ whole genome shotgun (WGS) entry which is preliminary data.</text>
</comment>
<keyword evidence="11 19" id="KW-0547">Nucleotide-binding</keyword>
<dbReference type="Pfam" id="PF00069">
    <property type="entry name" value="Pkinase"/>
    <property type="match status" value="2"/>
</dbReference>
<dbReference type="SUPFAM" id="SSF56112">
    <property type="entry name" value="Protein kinase-like (PK-like)"/>
    <property type="match status" value="2"/>
</dbReference>
<dbReference type="GO" id="GO:0005524">
    <property type="term" value="F:ATP binding"/>
    <property type="evidence" value="ECO:0007669"/>
    <property type="project" value="UniProtKB-UniRule"/>
</dbReference>
<evidence type="ECO:0000256" key="3">
    <source>
        <dbReference type="ARBA" id="ARBA00010217"/>
    </source>
</evidence>
<keyword evidence="7" id="KW-0808">Transferase</keyword>
<evidence type="ECO:0000256" key="7">
    <source>
        <dbReference type="ARBA" id="ARBA00022679"/>
    </source>
</evidence>
<feature type="transmembrane region" description="Helical" evidence="20">
    <location>
        <begin position="957"/>
        <end position="981"/>
    </location>
</feature>
<dbReference type="Gene3D" id="1.10.510.10">
    <property type="entry name" value="Transferase(Phosphotransferase) domain 1"/>
    <property type="match status" value="2"/>
</dbReference>
<keyword evidence="12" id="KW-0418">Kinase</keyword>
<dbReference type="Gene3D" id="3.30.200.20">
    <property type="entry name" value="Phosphorylase Kinase, domain 1"/>
    <property type="match status" value="2"/>
</dbReference>
<evidence type="ECO:0000256" key="6">
    <source>
        <dbReference type="ARBA" id="ARBA00022527"/>
    </source>
</evidence>
<dbReference type="GO" id="GO:0009845">
    <property type="term" value="P:seed germination"/>
    <property type="evidence" value="ECO:0007669"/>
    <property type="project" value="UniProtKB-ARBA"/>
</dbReference>
<keyword evidence="10" id="KW-0430">Lectin</keyword>
<evidence type="ECO:0000256" key="13">
    <source>
        <dbReference type="ARBA" id="ARBA00022840"/>
    </source>
</evidence>
<feature type="domain" description="Protein kinase" evidence="22">
    <location>
        <begin position="364"/>
        <end position="636"/>
    </location>
</feature>
<keyword evidence="15 20" id="KW-0472">Membrane</keyword>
<evidence type="ECO:0000256" key="12">
    <source>
        <dbReference type="ARBA" id="ARBA00022777"/>
    </source>
</evidence>
<evidence type="ECO:0000256" key="4">
    <source>
        <dbReference type="ARBA" id="ARBA00012513"/>
    </source>
</evidence>
<protein>
    <recommendedName>
        <fullName evidence="4">non-specific serine/threonine protein kinase</fullName>
        <ecNumber evidence="4">2.7.11.1</ecNumber>
    </recommendedName>
</protein>
<feature type="domain" description="Protein kinase" evidence="22">
    <location>
        <begin position="1013"/>
        <end position="1287"/>
    </location>
</feature>
<evidence type="ECO:0000256" key="16">
    <source>
        <dbReference type="ARBA" id="ARBA00023170"/>
    </source>
</evidence>
<dbReference type="InterPro" id="IPR013320">
    <property type="entry name" value="ConA-like_dom_sf"/>
</dbReference>
<dbReference type="EMBL" id="JBCGBO010000006">
    <property type="protein sequence ID" value="KAK9193581.1"/>
    <property type="molecule type" value="Genomic_DNA"/>
</dbReference>
<dbReference type="InterPro" id="IPR000719">
    <property type="entry name" value="Prot_kinase_dom"/>
</dbReference>
<dbReference type="GO" id="GO:0030246">
    <property type="term" value="F:carbohydrate binding"/>
    <property type="evidence" value="ECO:0007669"/>
    <property type="project" value="UniProtKB-KW"/>
</dbReference>
<reference evidence="23 24" key="1">
    <citation type="submission" date="2024-05" db="EMBL/GenBank/DDBJ databases">
        <title>Haplotype-resolved chromosome-level genome assembly of Huyou (Citrus changshanensis).</title>
        <authorList>
            <person name="Miao C."/>
            <person name="Chen W."/>
            <person name="Wu Y."/>
            <person name="Wang L."/>
            <person name="Zhao S."/>
            <person name="Grierson D."/>
            <person name="Xu C."/>
            <person name="Chen K."/>
        </authorList>
    </citation>
    <scope>NUCLEOTIDE SEQUENCE [LARGE SCALE GENOMIC DNA]</scope>
    <source>
        <strain evidence="23">01-14</strain>
        <tissue evidence="23">Leaf</tissue>
    </source>
</reference>
<dbReference type="FunFam" id="2.60.120.200:FF:000096">
    <property type="entry name" value="L-type lectin-domain containing receptor kinase V.9"/>
    <property type="match status" value="1"/>
</dbReference>
<evidence type="ECO:0000259" key="22">
    <source>
        <dbReference type="PROSITE" id="PS50011"/>
    </source>
</evidence>
<dbReference type="InterPro" id="IPR008271">
    <property type="entry name" value="Ser/Thr_kinase_AS"/>
</dbReference>
<keyword evidence="14 20" id="KW-1133">Transmembrane helix</keyword>
<comment type="catalytic activity">
    <reaction evidence="17">
        <text>L-threonyl-[protein] + ATP = O-phospho-L-threonyl-[protein] + ADP + H(+)</text>
        <dbReference type="Rhea" id="RHEA:46608"/>
        <dbReference type="Rhea" id="RHEA-COMP:11060"/>
        <dbReference type="Rhea" id="RHEA-COMP:11605"/>
        <dbReference type="ChEBI" id="CHEBI:15378"/>
        <dbReference type="ChEBI" id="CHEBI:30013"/>
        <dbReference type="ChEBI" id="CHEBI:30616"/>
        <dbReference type="ChEBI" id="CHEBI:61977"/>
        <dbReference type="ChEBI" id="CHEBI:456216"/>
        <dbReference type="EC" id="2.7.11.1"/>
    </reaction>
</comment>
<dbReference type="InterPro" id="IPR011009">
    <property type="entry name" value="Kinase-like_dom_sf"/>
</dbReference>
<dbReference type="PROSITE" id="PS50011">
    <property type="entry name" value="PROTEIN_KINASE_DOM"/>
    <property type="match status" value="2"/>
</dbReference>
<feature type="binding site" evidence="19">
    <location>
        <position position="394"/>
    </location>
    <ligand>
        <name>ATP</name>
        <dbReference type="ChEBI" id="CHEBI:30616"/>
    </ligand>
</feature>
<keyword evidence="16" id="KW-0675">Receptor</keyword>
<comment type="similarity">
    <text evidence="3">In the C-terminal section; belongs to the protein kinase superfamily. Ser/Thr protein kinase family.</text>
</comment>
<evidence type="ECO:0000313" key="24">
    <source>
        <dbReference type="Proteomes" id="UP001428341"/>
    </source>
</evidence>
<evidence type="ECO:0000313" key="23">
    <source>
        <dbReference type="EMBL" id="KAK9193581.1"/>
    </source>
</evidence>
<evidence type="ECO:0000256" key="17">
    <source>
        <dbReference type="ARBA" id="ARBA00047899"/>
    </source>
</evidence>
<dbReference type="GO" id="GO:0005886">
    <property type="term" value="C:plasma membrane"/>
    <property type="evidence" value="ECO:0007669"/>
    <property type="project" value="UniProtKB-SubCell"/>
</dbReference>
<evidence type="ECO:0000256" key="19">
    <source>
        <dbReference type="PROSITE-ProRule" id="PRU10141"/>
    </source>
</evidence>
<evidence type="ECO:0000256" key="11">
    <source>
        <dbReference type="ARBA" id="ARBA00022741"/>
    </source>
</evidence>
<feature type="transmembrane region" description="Helical" evidence="20">
    <location>
        <begin position="310"/>
        <end position="329"/>
    </location>
</feature>
<feature type="signal peptide" evidence="21">
    <location>
        <begin position="1"/>
        <end position="18"/>
    </location>
</feature>
<dbReference type="GO" id="GO:0009738">
    <property type="term" value="P:abscisic acid-activated signaling pathway"/>
    <property type="evidence" value="ECO:0007669"/>
    <property type="project" value="UniProtKB-ARBA"/>
</dbReference>